<accession>A0A919B1K2</accession>
<keyword evidence="2" id="KW-0472">Membrane</keyword>
<keyword evidence="2" id="KW-1133">Transmembrane helix</keyword>
<dbReference type="RefSeq" id="WP_190129567.1">
    <property type="nucleotide sequence ID" value="NZ_BNBD01000004.1"/>
</dbReference>
<feature type="transmembrane region" description="Helical" evidence="2">
    <location>
        <begin position="60"/>
        <end position="81"/>
    </location>
</feature>
<evidence type="ECO:0000256" key="1">
    <source>
        <dbReference type="SAM" id="MobiDB-lite"/>
    </source>
</evidence>
<dbReference type="Proteomes" id="UP000638313">
    <property type="component" value="Unassembled WGS sequence"/>
</dbReference>
<evidence type="ECO:0000313" key="3">
    <source>
        <dbReference type="EMBL" id="GHF42503.1"/>
    </source>
</evidence>
<reference evidence="3" key="1">
    <citation type="journal article" date="2014" name="Int. J. Syst. Evol. Microbiol.">
        <title>Complete genome sequence of Corynebacterium casei LMG S-19264T (=DSM 44701T), isolated from a smear-ripened cheese.</title>
        <authorList>
            <consortium name="US DOE Joint Genome Institute (JGI-PGF)"/>
            <person name="Walter F."/>
            <person name="Albersmeier A."/>
            <person name="Kalinowski J."/>
            <person name="Ruckert C."/>
        </authorList>
    </citation>
    <scope>NUCLEOTIDE SEQUENCE</scope>
    <source>
        <strain evidence="3">JCM 4059</strain>
    </source>
</reference>
<keyword evidence="2" id="KW-0812">Transmembrane</keyword>
<dbReference type="AlphaFoldDB" id="A0A919B1K2"/>
<dbReference type="InterPro" id="IPR021235">
    <property type="entry name" value="DUF2637"/>
</dbReference>
<evidence type="ECO:0000313" key="4">
    <source>
        <dbReference type="Proteomes" id="UP000638313"/>
    </source>
</evidence>
<keyword evidence="4" id="KW-1185">Reference proteome</keyword>
<name>A0A919B1K2_9ACTN</name>
<organism evidence="3 4">
    <name type="scientific">Streptomyces mashuensis</name>
    <dbReference type="NCBI Taxonomy" id="33904"/>
    <lineage>
        <taxon>Bacteria</taxon>
        <taxon>Bacillati</taxon>
        <taxon>Actinomycetota</taxon>
        <taxon>Actinomycetes</taxon>
        <taxon>Kitasatosporales</taxon>
        <taxon>Streptomycetaceae</taxon>
        <taxon>Streptomyces</taxon>
    </lineage>
</organism>
<feature type="region of interest" description="Disordered" evidence="1">
    <location>
        <begin position="152"/>
        <end position="174"/>
    </location>
</feature>
<feature type="transmembrane region" description="Helical" evidence="2">
    <location>
        <begin position="27"/>
        <end position="48"/>
    </location>
</feature>
<protein>
    <recommendedName>
        <fullName evidence="5">DUF2637 domain-containing protein</fullName>
    </recommendedName>
</protein>
<dbReference type="Pfam" id="PF10935">
    <property type="entry name" value="DUF2637"/>
    <property type="match status" value="1"/>
</dbReference>
<feature type="region of interest" description="Disordered" evidence="1">
    <location>
        <begin position="187"/>
        <end position="225"/>
    </location>
</feature>
<sequence>MSASTIPETGTRTGTGTGAAGDTRRDWLLYVGMGAVGLAAAASSYAALQDLAVRTGWWSWLSWLLPLTVDAYAMTAVRLWLGRATRNRQARAWAKANAIGGIALSVAGNAVDHAASAGVITVSWPLIVAVSAIPPVTLGLLVHMGHLSTLPPTDSPVDDSPRGPVADTATAPQQQPVELAEAAALPALPGHPPAVDGAAKPRQPRRAATGSKQRRALPKGMSDDELIGAARQRIAEGGDASATWLMKTYGIGTGRAARIRDAAYRAPRLAAAPEPTADRAAPIPAGPAPVVSLTKSSNGTGTDDHELPEMEEEAS</sequence>
<evidence type="ECO:0008006" key="5">
    <source>
        <dbReference type="Google" id="ProtNLM"/>
    </source>
</evidence>
<evidence type="ECO:0000256" key="2">
    <source>
        <dbReference type="SAM" id="Phobius"/>
    </source>
</evidence>
<gene>
    <name evidence="3" type="ORF">GCM10010218_24570</name>
</gene>
<feature type="transmembrane region" description="Helical" evidence="2">
    <location>
        <begin position="123"/>
        <end position="142"/>
    </location>
</feature>
<dbReference type="EMBL" id="BNBD01000004">
    <property type="protein sequence ID" value="GHF42503.1"/>
    <property type="molecule type" value="Genomic_DNA"/>
</dbReference>
<reference evidence="3" key="2">
    <citation type="submission" date="2020-09" db="EMBL/GenBank/DDBJ databases">
        <authorList>
            <person name="Sun Q."/>
            <person name="Ohkuma M."/>
        </authorList>
    </citation>
    <scope>NUCLEOTIDE SEQUENCE</scope>
    <source>
        <strain evidence="3">JCM 4059</strain>
    </source>
</reference>
<proteinExistence type="predicted"/>
<feature type="compositionally biased region" description="Low complexity" evidence="1">
    <location>
        <begin position="270"/>
        <end position="283"/>
    </location>
</feature>
<feature type="region of interest" description="Disordered" evidence="1">
    <location>
        <begin position="270"/>
        <end position="315"/>
    </location>
</feature>
<comment type="caution">
    <text evidence="3">The sequence shown here is derived from an EMBL/GenBank/DDBJ whole genome shotgun (WGS) entry which is preliminary data.</text>
</comment>